<dbReference type="SUPFAM" id="SSF46785">
    <property type="entry name" value="Winged helix' DNA-binding domain"/>
    <property type="match status" value="1"/>
</dbReference>
<gene>
    <name evidence="8" type="ORF">AWC31_31445</name>
</gene>
<evidence type="ECO:0000256" key="6">
    <source>
        <dbReference type="ARBA" id="ARBA00056658"/>
    </source>
</evidence>
<reference evidence="8 9" key="1">
    <citation type="submission" date="2016-01" db="EMBL/GenBank/DDBJ databases">
        <title>The new phylogeny of the genus Mycobacterium.</title>
        <authorList>
            <person name="Tarcisio F."/>
            <person name="Conor M."/>
            <person name="Antonella G."/>
            <person name="Elisabetta G."/>
            <person name="Giulia F.S."/>
            <person name="Sara T."/>
            <person name="Anna F."/>
            <person name="Clotilde B."/>
            <person name="Roberto B."/>
            <person name="Veronica D.S."/>
            <person name="Fabio R."/>
            <person name="Monica P."/>
            <person name="Olivier J."/>
            <person name="Enrico T."/>
            <person name="Nicola S."/>
        </authorList>
    </citation>
    <scope>NUCLEOTIDE SEQUENCE [LARGE SCALE GENOMIC DNA]</scope>
    <source>
        <strain evidence="8 9">ATCC 700010</strain>
    </source>
</reference>
<keyword evidence="2" id="KW-0805">Transcription regulation</keyword>
<feature type="domain" description="HTH lysR-type" evidence="7">
    <location>
        <begin position="1"/>
        <end position="58"/>
    </location>
</feature>
<dbReference type="Gene3D" id="3.40.190.290">
    <property type="match status" value="1"/>
</dbReference>
<proteinExistence type="inferred from homology"/>
<dbReference type="InterPro" id="IPR036390">
    <property type="entry name" value="WH_DNA-bd_sf"/>
</dbReference>
<name>A0A1X2F212_9MYCO</name>
<evidence type="ECO:0000256" key="5">
    <source>
        <dbReference type="ARBA" id="ARBA00040885"/>
    </source>
</evidence>
<comment type="caution">
    <text evidence="8">The sequence shown here is derived from an EMBL/GenBank/DDBJ whole genome shotgun (WGS) entry which is preliminary data.</text>
</comment>
<dbReference type="PANTHER" id="PTHR30419">
    <property type="entry name" value="HTH-TYPE TRANSCRIPTIONAL REGULATOR YBHD"/>
    <property type="match status" value="1"/>
</dbReference>
<dbReference type="PROSITE" id="PS50931">
    <property type="entry name" value="HTH_LYSR"/>
    <property type="match status" value="1"/>
</dbReference>
<dbReference type="GO" id="GO:0005829">
    <property type="term" value="C:cytosol"/>
    <property type="evidence" value="ECO:0007669"/>
    <property type="project" value="TreeGrafter"/>
</dbReference>
<dbReference type="InterPro" id="IPR000847">
    <property type="entry name" value="LysR_HTH_N"/>
</dbReference>
<evidence type="ECO:0000256" key="1">
    <source>
        <dbReference type="ARBA" id="ARBA00009437"/>
    </source>
</evidence>
<dbReference type="AlphaFoldDB" id="A0A1X2F212"/>
<evidence type="ECO:0000259" key="7">
    <source>
        <dbReference type="PROSITE" id="PS50931"/>
    </source>
</evidence>
<dbReference type="GO" id="GO:0003677">
    <property type="term" value="F:DNA binding"/>
    <property type="evidence" value="ECO:0007669"/>
    <property type="project" value="UniProtKB-KW"/>
</dbReference>
<sequence>MEVRELFWFLKLAETDHVTDAAAQLNITQPTLSRAIARLERRLGVPLFDRKQNRLRLNKYGEVYRAHVIRAIAELDGAEERIATLIDPSSGTVAVGFLHSFGGWLIPTLLAAYKDVAPATSFELRGAAADVVIDELRNGRVDVAFVSPEPIADDLAWVPIGEEDLYLIVSRDHRLARRKTVRLDDVKDEDFVGLTPQYGLRQVTDRICADAGFTPHWVLVCTEVSTLRALVGSGLGVGVVPSAHGAPSESEATVLLKIRDQRATRPIGMVVDVTRAHAPAVRRFIDFARAKQDPQS</sequence>
<evidence type="ECO:0000313" key="8">
    <source>
        <dbReference type="EMBL" id="ORX12491.1"/>
    </source>
</evidence>
<dbReference type="GO" id="GO:0003700">
    <property type="term" value="F:DNA-binding transcription factor activity"/>
    <property type="evidence" value="ECO:0007669"/>
    <property type="project" value="InterPro"/>
</dbReference>
<comment type="function">
    <text evidence="6">Required for the induction the katG gene for catalase. Involved in the response to hydrogen peroxide.</text>
</comment>
<evidence type="ECO:0000256" key="2">
    <source>
        <dbReference type="ARBA" id="ARBA00023015"/>
    </source>
</evidence>
<organism evidence="8 9">
    <name type="scientific">Mycolicibacterium wolinskyi</name>
    <dbReference type="NCBI Taxonomy" id="59750"/>
    <lineage>
        <taxon>Bacteria</taxon>
        <taxon>Bacillati</taxon>
        <taxon>Actinomycetota</taxon>
        <taxon>Actinomycetes</taxon>
        <taxon>Mycobacteriales</taxon>
        <taxon>Mycobacteriaceae</taxon>
        <taxon>Mycolicibacterium</taxon>
    </lineage>
</organism>
<dbReference type="InterPro" id="IPR005119">
    <property type="entry name" value="LysR_subst-bd"/>
</dbReference>
<accession>A0A1X2F212</accession>
<protein>
    <recommendedName>
        <fullName evidence="5">Probable hydrogen peroxide-inducible genes activator</fullName>
    </recommendedName>
</protein>
<comment type="similarity">
    <text evidence="1">Belongs to the LysR transcriptional regulatory family.</text>
</comment>
<dbReference type="Pfam" id="PF03466">
    <property type="entry name" value="LysR_substrate"/>
    <property type="match status" value="1"/>
</dbReference>
<evidence type="ECO:0000313" key="9">
    <source>
        <dbReference type="Proteomes" id="UP000193964"/>
    </source>
</evidence>
<dbReference type="RefSeq" id="WP_085146186.1">
    <property type="nucleotide sequence ID" value="NZ_JACKUA010000030.1"/>
</dbReference>
<dbReference type="EMBL" id="LQQA01000029">
    <property type="protein sequence ID" value="ORX12491.1"/>
    <property type="molecule type" value="Genomic_DNA"/>
</dbReference>
<dbReference type="PANTHER" id="PTHR30419:SF28">
    <property type="entry name" value="HTH-TYPE TRANSCRIPTIONAL REGULATOR BSDA"/>
    <property type="match status" value="1"/>
</dbReference>
<dbReference type="InterPro" id="IPR036388">
    <property type="entry name" value="WH-like_DNA-bd_sf"/>
</dbReference>
<dbReference type="SUPFAM" id="SSF53850">
    <property type="entry name" value="Periplasmic binding protein-like II"/>
    <property type="match status" value="1"/>
</dbReference>
<dbReference type="PRINTS" id="PR00039">
    <property type="entry name" value="HTHLYSR"/>
</dbReference>
<dbReference type="Proteomes" id="UP000193964">
    <property type="component" value="Unassembled WGS sequence"/>
</dbReference>
<evidence type="ECO:0000256" key="4">
    <source>
        <dbReference type="ARBA" id="ARBA00023163"/>
    </source>
</evidence>
<dbReference type="Pfam" id="PF00126">
    <property type="entry name" value="HTH_1"/>
    <property type="match status" value="1"/>
</dbReference>
<keyword evidence="4" id="KW-0804">Transcription</keyword>
<dbReference type="FunFam" id="1.10.10.10:FF:000001">
    <property type="entry name" value="LysR family transcriptional regulator"/>
    <property type="match status" value="1"/>
</dbReference>
<dbReference type="Gene3D" id="1.10.10.10">
    <property type="entry name" value="Winged helix-like DNA-binding domain superfamily/Winged helix DNA-binding domain"/>
    <property type="match status" value="1"/>
</dbReference>
<keyword evidence="3" id="KW-0238">DNA-binding</keyword>
<dbReference type="OrthoDB" id="9803735at2"/>
<dbReference type="InterPro" id="IPR050950">
    <property type="entry name" value="HTH-type_LysR_regulators"/>
</dbReference>
<evidence type="ECO:0000256" key="3">
    <source>
        <dbReference type="ARBA" id="ARBA00023125"/>
    </source>
</evidence>